<protein>
    <submittedName>
        <fullName evidence="1">Uncharacterized protein</fullName>
    </submittedName>
</protein>
<accession>A0A0A9HP55</accession>
<sequence length="125" mass="14389">MKPEESNLLIYTIYTRDDEGTRKSCFYDEKFGARRIVIPVLQGNSKQSIVFQYYTIHLIRSTNTCATLPNVIWKPVMGSLRCSLKSVTAMHLISILTFSCRHWMEIFSTLQGLKDNLLQASPDRP</sequence>
<evidence type="ECO:0000313" key="1">
    <source>
        <dbReference type="EMBL" id="JAE37589.1"/>
    </source>
</evidence>
<organism evidence="1">
    <name type="scientific">Arundo donax</name>
    <name type="common">Giant reed</name>
    <name type="synonym">Donax arundinaceus</name>
    <dbReference type="NCBI Taxonomy" id="35708"/>
    <lineage>
        <taxon>Eukaryota</taxon>
        <taxon>Viridiplantae</taxon>
        <taxon>Streptophyta</taxon>
        <taxon>Embryophyta</taxon>
        <taxon>Tracheophyta</taxon>
        <taxon>Spermatophyta</taxon>
        <taxon>Magnoliopsida</taxon>
        <taxon>Liliopsida</taxon>
        <taxon>Poales</taxon>
        <taxon>Poaceae</taxon>
        <taxon>PACMAD clade</taxon>
        <taxon>Arundinoideae</taxon>
        <taxon>Arundineae</taxon>
        <taxon>Arundo</taxon>
    </lineage>
</organism>
<reference evidence="1" key="1">
    <citation type="submission" date="2014-09" db="EMBL/GenBank/DDBJ databases">
        <authorList>
            <person name="Magalhaes I.L.F."/>
            <person name="Oliveira U."/>
            <person name="Santos F.R."/>
            <person name="Vidigal T.H.D.A."/>
            <person name="Brescovit A.D."/>
            <person name="Santos A.J."/>
        </authorList>
    </citation>
    <scope>NUCLEOTIDE SEQUENCE</scope>
    <source>
        <tissue evidence="1">Shoot tissue taken approximately 20 cm above the soil surface</tissue>
    </source>
</reference>
<dbReference type="EMBL" id="GBRH01160307">
    <property type="protein sequence ID" value="JAE37589.1"/>
    <property type="molecule type" value="Transcribed_RNA"/>
</dbReference>
<name>A0A0A9HP55_ARUDO</name>
<proteinExistence type="predicted"/>
<reference evidence="1" key="2">
    <citation type="journal article" date="2015" name="Data Brief">
        <title>Shoot transcriptome of the giant reed, Arundo donax.</title>
        <authorList>
            <person name="Barrero R.A."/>
            <person name="Guerrero F.D."/>
            <person name="Moolhuijzen P."/>
            <person name="Goolsby J.A."/>
            <person name="Tidwell J."/>
            <person name="Bellgard S.E."/>
            <person name="Bellgard M.I."/>
        </authorList>
    </citation>
    <scope>NUCLEOTIDE SEQUENCE</scope>
    <source>
        <tissue evidence="1">Shoot tissue taken approximately 20 cm above the soil surface</tissue>
    </source>
</reference>
<dbReference type="AlphaFoldDB" id="A0A0A9HP55"/>